<dbReference type="SMART" id="SM00754">
    <property type="entry name" value="CHRD"/>
    <property type="match status" value="3"/>
</dbReference>
<reference evidence="11" key="1">
    <citation type="submission" date="2020-11" db="EMBL/GenBank/DDBJ databases">
        <authorList>
            <person name="Tran Van P."/>
        </authorList>
    </citation>
    <scope>NUCLEOTIDE SEQUENCE</scope>
</reference>
<dbReference type="InterPro" id="IPR010895">
    <property type="entry name" value="CHRD"/>
</dbReference>
<dbReference type="Gene3D" id="2.10.70.10">
    <property type="entry name" value="Complement Module, domain 1"/>
    <property type="match status" value="1"/>
</dbReference>
<sequence>MLCVDKQNEKSECQFGKQFHELGSSWPADLGPPFGVMYCIRCECVPMQKKRRIVAKVHCRNIKSECPRPSCEEPVLSPGRCCKSCPGDVHSPDLPPDPAQFYYSDEEEKNMKHFAALLTGRTSLVLRREDTLLSPTTSHNSYNLVATARFTFHRKNLYYSFYATEWAGRPRALQFEAHFLPPILIRSNILEEQALTTSEGVVASVYQNVTSKICGVWRRVPREYRRLLREEKMFVWLIWSGNERLEQSLSGQVARYRTLSTELFSSILQPAGTDYVSMHGSGGTAIVSAMSATPSIHIALVFNGVFAPDEVSNVSIVVRLELPEKQRVVLEEVVKVEKPAQELNVVEVQSAVSLSDLRQLTRGRLVLSVFSKRSPQELKLEGKVITRATCEIFQSPISSSESDSNEDDNDSESSETSVSGLSWLYVNREGGLVYNVEVSELPADATPIIALVSGRGRKRVELEDLTPSFQSGWANGTINSLTPRELEQLYAGELAVNVATETDRSVVRGRLQQRLLADARDSPKPVLLKRQDVSTPATLVGMAWLAVDSECTLHYEVELSGLHPEDKDLKLNLESLPFLAPGAPVSRRLLEEFQGSQLEGFVIGISPMDLMQIEAGVSFLEIQDNKTVLLRGRLPQIKIPTNCLPQYRDNDVPANPQTQTHGDVPPEQPTCYHDGRFYEEGTQWSLRGDPCTMCSCHYSRVKCDAVMCPLLSCGPEEVVKAGAGEYSSSPQDYNSSTTRGCYMAGHFYGAGSSWHPYLPPNGFDTCTICTCNANTLEVQYQRTQCPPLDCNEQTAFRPDKKACCKQCPAVTPPDTELLRDQPANTSLAHKSPEDILAEGGCKYPVGGPYENGKEWHPRVFLHGEIKCVKCRCKDGKVKCERKRCSRSPCSQSGKRRNTLSFSDGGDECCPLCRRNRRHHRPPAKS</sequence>
<evidence type="ECO:0008006" key="12">
    <source>
        <dbReference type="Google" id="ProtNLM"/>
    </source>
</evidence>
<comment type="similarity">
    <text evidence="2 7">Belongs to the chordin family.</text>
</comment>
<dbReference type="SUPFAM" id="SSF57603">
    <property type="entry name" value="FnI-like domain"/>
    <property type="match status" value="3"/>
</dbReference>
<evidence type="ECO:0000256" key="2">
    <source>
        <dbReference type="ARBA" id="ARBA00007156"/>
    </source>
</evidence>
<dbReference type="EMBL" id="OE003110">
    <property type="protein sequence ID" value="CAD7459746.1"/>
    <property type="molecule type" value="Genomic_DNA"/>
</dbReference>
<evidence type="ECO:0000256" key="8">
    <source>
        <dbReference type="SAM" id="MobiDB-lite"/>
    </source>
</evidence>
<keyword evidence="6" id="KW-0325">Glycoprotein</keyword>
<dbReference type="InterPro" id="IPR016353">
    <property type="entry name" value="Chordin"/>
</dbReference>
<evidence type="ECO:0000256" key="4">
    <source>
        <dbReference type="ARBA" id="ARBA00022525"/>
    </source>
</evidence>
<dbReference type="SMART" id="SM00214">
    <property type="entry name" value="VWC"/>
    <property type="match status" value="4"/>
</dbReference>
<protein>
    <recommendedName>
        <fullName evidence="12">Chordin</fullName>
    </recommendedName>
</protein>
<keyword evidence="4" id="KW-0964">Secreted</keyword>
<name>A0A7R9IJU3_9NEOP</name>
<feature type="compositionally biased region" description="Acidic residues" evidence="8">
    <location>
        <begin position="403"/>
        <end position="413"/>
    </location>
</feature>
<dbReference type="PROSITE" id="PS50184">
    <property type="entry name" value="VWFC_2"/>
    <property type="match status" value="1"/>
</dbReference>
<evidence type="ECO:0000256" key="1">
    <source>
        <dbReference type="ARBA" id="ARBA00004613"/>
    </source>
</evidence>
<evidence type="ECO:0000313" key="11">
    <source>
        <dbReference type="EMBL" id="CAD7459746.1"/>
    </source>
</evidence>
<proteinExistence type="inferred from homology"/>
<comment type="subcellular location">
    <subcellularLocation>
        <location evidence="1">Secreted</location>
    </subcellularLocation>
</comment>
<evidence type="ECO:0000259" key="9">
    <source>
        <dbReference type="PROSITE" id="PS50184"/>
    </source>
</evidence>
<feature type="domain" description="CHRD" evidence="10">
    <location>
        <begin position="110"/>
        <end position="258"/>
    </location>
</feature>
<evidence type="ECO:0000256" key="6">
    <source>
        <dbReference type="ARBA" id="ARBA00023180"/>
    </source>
</evidence>
<dbReference type="GO" id="GO:0009953">
    <property type="term" value="P:dorsal/ventral pattern formation"/>
    <property type="evidence" value="ECO:0007669"/>
    <property type="project" value="TreeGrafter"/>
</dbReference>
<dbReference type="GO" id="GO:0048731">
    <property type="term" value="P:system development"/>
    <property type="evidence" value="ECO:0007669"/>
    <property type="project" value="UniProtKB-ARBA"/>
</dbReference>
<keyword evidence="5" id="KW-0677">Repeat</keyword>
<dbReference type="PANTHER" id="PTHR46526">
    <property type="entry name" value="CHORDIN"/>
    <property type="match status" value="1"/>
</dbReference>
<dbReference type="Gene3D" id="6.20.200.20">
    <property type="match status" value="1"/>
</dbReference>
<dbReference type="GO" id="GO:0030514">
    <property type="term" value="P:negative regulation of BMP signaling pathway"/>
    <property type="evidence" value="ECO:0007669"/>
    <property type="project" value="TreeGrafter"/>
</dbReference>
<dbReference type="Pfam" id="PF00093">
    <property type="entry name" value="VWC"/>
    <property type="match status" value="4"/>
</dbReference>
<dbReference type="PROSITE" id="PS50933">
    <property type="entry name" value="CHRD"/>
    <property type="match status" value="2"/>
</dbReference>
<dbReference type="InterPro" id="IPR052278">
    <property type="entry name" value="Chordin-like_regulators"/>
</dbReference>
<accession>A0A7R9IJU3</accession>
<dbReference type="InterPro" id="IPR001007">
    <property type="entry name" value="VWF_dom"/>
</dbReference>
<evidence type="ECO:0000256" key="5">
    <source>
        <dbReference type="ARBA" id="ARBA00022737"/>
    </source>
</evidence>
<evidence type="ECO:0000256" key="3">
    <source>
        <dbReference type="ARBA" id="ARBA00022473"/>
    </source>
</evidence>
<dbReference type="PANTHER" id="PTHR46526:SF1">
    <property type="entry name" value="CHORDIN"/>
    <property type="match status" value="1"/>
</dbReference>
<evidence type="ECO:0000259" key="10">
    <source>
        <dbReference type="PROSITE" id="PS50933"/>
    </source>
</evidence>
<dbReference type="PIRSF" id="PIRSF002496">
    <property type="entry name" value="Chordin"/>
    <property type="match status" value="1"/>
</dbReference>
<keyword evidence="3 7" id="KW-0217">Developmental protein</keyword>
<organism evidence="11">
    <name type="scientific">Timema tahoe</name>
    <dbReference type="NCBI Taxonomy" id="61484"/>
    <lineage>
        <taxon>Eukaryota</taxon>
        <taxon>Metazoa</taxon>
        <taxon>Ecdysozoa</taxon>
        <taxon>Arthropoda</taxon>
        <taxon>Hexapoda</taxon>
        <taxon>Insecta</taxon>
        <taxon>Pterygota</taxon>
        <taxon>Neoptera</taxon>
        <taxon>Polyneoptera</taxon>
        <taxon>Phasmatodea</taxon>
        <taxon>Timematodea</taxon>
        <taxon>Timematoidea</taxon>
        <taxon>Timematidae</taxon>
        <taxon>Timema</taxon>
    </lineage>
</organism>
<evidence type="ECO:0000256" key="7">
    <source>
        <dbReference type="PIRNR" id="PIRNR002496"/>
    </source>
</evidence>
<feature type="domain" description="CHRD" evidence="10">
    <location>
        <begin position="260"/>
        <end position="389"/>
    </location>
</feature>
<dbReference type="GO" id="GO:0036122">
    <property type="term" value="F:BMP binding"/>
    <property type="evidence" value="ECO:0007669"/>
    <property type="project" value="TreeGrafter"/>
</dbReference>
<dbReference type="GO" id="GO:0005615">
    <property type="term" value="C:extracellular space"/>
    <property type="evidence" value="ECO:0007669"/>
    <property type="project" value="TreeGrafter"/>
</dbReference>
<gene>
    <name evidence="11" type="ORF">TTEB3V08_LOCUS7694</name>
</gene>
<feature type="region of interest" description="Disordered" evidence="8">
    <location>
        <begin position="396"/>
        <end position="416"/>
    </location>
</feature>
<dbReference type="AlphaFoldDB" id="A0A7R9IJU3"/>
<feature type="domain" description="VWFC" evidence="9">
    <location>
        <begin position="839"/>
        <end position="913"/>
    </location>
</feature>